<sequence length="323" mass="33706">MMRTPLCDVLGIEVPIICAPFGPWEQVELAAAVCEAGGLGSVGTAVTPLPEARAQWARLRRLTDRPFAVNHTMRPFDPEAFEATLAERPAVISFHIGDPGDLVARAHEAGIRWVQQVFDLDQARRAVELGVDVIVAQGGEAGGNGGQISTMVMVPAVVDIAGDIPVAAAGGIADGRGLAAALALGAQGVVLGTRFLASTEAAVAPGWKQAIVDAAPQDTVKIAFVDAVLPPLSPGGHPATPRVLRTPFVDRWNADPGGAAAESVRLRAEIVDAIAAGRLHEYLPFTGQSAALVHDVLPAREIVERIMAEAGEALEGALRRLPR</sequence>
<dbReference type="Pfam" id="PF03060">
    <property type="entry name" value="NMO"/>
    <property type="match status" value="2"/>
</dbReference>
<keyword evidence="4" id="KW-0503">Monooxygenase</keyword>
<evidence type="ECO:0000313" key="5">
    <source>
        <dbReference type="Proteomes" id="UP000295217"/>
    </source>
</evidence>
<dbReference type="GO" id="GO:0018580">
    <property type="term" value="F:nitronate monooxygenase activity"/>
    <property type="evidence" value="ECO:0007669"/>
    <property type="project" value="InterPro"/>
</dbReference>
<dbReference type="InterPro" id="IPR013785">
    <property type="entry name" value="Aldolase_TIM"/>
</dbReference>
<evidence type="ECO:0000256" key="1">
    <source>
        <dbReference type="ARBA" id="ARBA00022630"/>
    </source>
</evidence>
<dbReference type="InterPro" id="IPR004136">
    <property type="entry name" value="NMO"/>
</dbReference>
<comment type="caution">
    <text evidence="4">The sequence shown here is derived from an EMBL/GenBank/DDBJ whole genome shotgun (WGS) entry which is preliminary data.</text>
</comment>
<evidence type="ECO:0000313" key="4">
    <source>
        <dbReference type="EMBL" id="TDD71983.1"/>
    </source>
</evidence>
<dbReference type="Gene3D" id="3.20.20.70">
    <property type="entry name" value="Aldolase class I"/>
    <property type="match status" value="1"/>
</dbReference>
<reference evidence="4 5" key="1">
    <citation type="submission" date="2019-02" db="EMBL/GenBank/DDBJ databases">
        <title>Draft genome sequences of novel Actinobacteria.</title>
        <authorList>
            <person name="Sahin N."/>
            <person name="Ay H."/>
            <person name="Saygin H."/>
        </authorList>
    </citation>
    <scope>NUCLEOTIDE SEQUENCE [LARGE SCALE GENOMIC DNA]</scope>
    <source>
        <strain evidence="4 5">8K307</strain>
    </source>
</reference>
<evidence type="ECO:0000256" key="3">
    <source>
        <dbReference type="ARBA" id="ARBA00023002"/>
    </source>
</evidence>
<evidence type="ECO:0000256" key="2">
    <source>
        <dbReference type="ARBA" id="ARBA00022643"/>
    </source>
</evidence>
<keyword evidence="3" id="KW-0560">Oxidoreductase</keyword>
<gene>
    <name evidence="4" type="ORF">E1262_04500</name>
</gene>
<accession>A0A4R5AH79</accession>
<name>A0A4R5AH79_9ACTN</name>
<keyword evidence="5" id="KW-1185">Reference proteome</keyword>
<protein>
    <submittedName>
        <fullName evidence="4">Nitronate monooxygenase</fullName>
    </submittedName>
</protein>
<keyword evidence="2" id="KW-0288">FMN</keyword>
<dbReference type="CDD" id="cd04730">
    <property type="entry name" value="NPD_like"/>
    <property type="match status" value="1"/>
</dbReference>
<keyword evidence="1" id="KW-0285">Flavoprotein</keyword>
<dbReference type="PANTHER" id="PTHR32332">
    <property type="entry name" value="2-NITROPROPANE DIOXYGENASE"/>
    <property type="match status" value="1"/>
</dbReference>
<dbReference type="EMBL" id="SMLB01000004">
    <property type="protein sequence ID" value="TDD71983.1"/>
    <property type="molecule type" value="Genomic_DNA"/>
</dbReference>
<dbReference type="SUPFAM" id="SSF51412">
    <property type="entry name" value="Inosine monophosphate dehydrogenase (IMPDH)"/>
    <property type="match status" value="1"/>
</dbReference>
<dbReference type="OrthoDB" id="9778912at2"/>
<organism evidence="4 5">
    <name type="scientific">Jiangella aurantiaca</name>
    <dbReference type="NCBI Taxonomy" id="2530373"/>
    <lineage>
        <taxon>Bacteria</taxon>
        <taxon>Bacillati</taxon>
        <taxon>Actinomycetota</taxon>
        <taxon>Actinomycetes</taxon>
        <taxon>Jiangellales</taxon>
        <taxon>Jiangellaceae</taxon>
        <taxon>Jiangella</taxon>
    </lineage>
</organism>
<dbReference type="Proteomes" id="UP000295217">
    <property type="component" value="Unassembled WGS sequence"/>
</dbReference>
<dbReference type="AlphaFoldDB" id="A0A4R5AH79"/>
<proteinExistence type="predicted"/>
<dbReference type="PANTHER" id="PTHR32332:SF20">
    <property type="entry name" value="2-NITROPROPANE DIOXYGENASE-LIKE PROTEIN"/>
    <property type="match status" value="1"/>
</dbReference>